<dbReference type="KEGG" id="sbat:G4Z16_22925"/>
<dbReference type="Gene3D" id="3.40.50.150">
    <property type="entry name" value="Vaccinia Virus protein VP39"/>
    <property type="match status" value="1"/>
</dbReference>
<dbReference type="InterPro" id="IPR006764">
    <property type="entry name" value="SAM_dep_MeTrfase_SAV2177_type"/>
</dbReference>
<dbReference type="InterPro" id="IPR029063">
    <property type="entry name" value="SAM-dependent_MTases_sf"/>
</dbReference>
<name>A0A7T1WS46_9ACTN</name>
<protein>
    <submittedName>
        <fullName evidence="2">SAM-dependent methyltransferase</fullName>
    </submittedName>
</protein>
<evidence type="ECO:0000256" key="1">
    <source>
        <dbReference type="SAM" id="MobiDB-lite"/>
    </source>
</evidence>
<evidence type="ECO:0000313" key="2">
    <source>
        <dbReference type="EMBL" id="QPP08783.1"/>
    </source>
</evidence>
<feature type="region of interest" description="Disordered" evidence="1">
    <location>
        <begin position="1"/>
        <end position="21"/>
    </location>
</feature>
<dbReference type="AlphaFoldDB" id="A0A7T1WS46"/>
<dbReference type="EMBL" id="CP048882">
    <property type="protein sequence ID" value="QPP08783.1"/>
    <property type="molecule type" value="Genomic_DNA"/>
</dbReference>
<gene>
    <name evidence="2" type="ORF">G4Z16_22925</name>
</gene>
<proteinExistence type="predicted"/>
<organism evidence="2 3">
    <name type="scientific">Streptomyces bathyalis</name>
    <dbReference type="NCBI Taxonomy" id="2710756"/>
    <lineage>
        <taxon>Bacteria</taxon>
        <taxon>Bacillati</taxon>
        <taxon>Actinomycetota</taxon>
        <taxon>Actinomycetes</taxon>
        <taxon>Kitasatosporales</taxon>
        <taxon>Streptomycetaceae</taxon>
        <taxon>Streptomyces</taxon>
    </lineage>
</organism>
<dbReference type="Pfam" id="PF04672">
    <property type="entry name" value="Methyltransf_19"/>
    <property type="match status" value="1"/>
</dbReference>
<dbReference type="GO" id="GO:0008168">
    <property type="term" value="F:methyltransferase activity"/>
    <property type="evidence" value="ECO:0007669"/>
    <property type="project" value="UniProtKB-KW"/>
</dbReference>
<accession>A0A7T1WS46</accession>
<sequence length="288" mass="31302">MGDECTAGTGDPWAGTGDPGDLRMDRPHIARVYDYYLGGKSNYEVDREAGDQVMAVWPGVRICARTNRAFMHRAARVLCAELGLDQFLDIGTGIPSEPNLHQIVQGQNPRARVVYVDNDPLVLAHARALMNGSPDGRTACLEGDLTDPDSILRSPELGRVLDLTRPVALSMLALLHFVPDDQDAHGIVRRFADALPSGSALVLTHGTSDFAPLETGRAGQVYTERVARAQTRGREEFARFFDGLELLEPGIVVPHRWRPYRQAGACIGGDQDVADAEVGLWAGLALKP</sequence>
<keyword evidence="3" id="KW-1185">Reference proteome</keyword>
<dbReference type="PIRSF" id="PIRSF017393">
    <property type="entry name" value="MTase_SAV2177"/>
    <property type="match status" value="1"/>
</dbReference>
<keyword evidence="2" id="KW-0489">Methyltransferase</keyword>
<reference evidence="3" key="1">
    <citation type="submission" date="2020-02" db="EMBL/GenBank/DDBJ databases">
        <title>Streptomyces sp. ASO4wet.</title>
        <authorList>
            <person name="Risdian C."/>
            <person name="Landwehr W."/>
            <person name="Schupp P."/>
            <person name="Wink J."/>
        </authorList>
    </citation>
    <scope>NUCLEOTIDE SEQUENCE [LARGE SCALE GENOMIC DNA]</scope>
    <source>
        <strain evidence="3">ASO4wet</strain>
    </source>
</reference>
<dbReference type="RefSeq" id="WP_246531005.1">
    <property type="nucleotide sequence ID" value="NZ_CP048882.1"/>
</dbReference>
<evidence type="ECO:0000313" key="3">
    <source>
        <dbReference type="Proteomes" id="UP000595046"/>
    </source>
</evidence>
<dbReference type="SUPFAM" id="SSF53335">
    <property type="entry name" value="S-adenosyl-L-methionine-dependent methyltransferases"/>
    <property type="match status" value="1"/>
</dbReference>
<dbReference type="Proteomes" id="UP000595046">
    <property type="component" value="Chromosome"/>
</dbReference>
<dbReference type="GO" id="GO:0032259">
    <property type="term" value="P:methylation"/>
    <property type="evidence" value="ECO:0007669"/>
    <property type="project" value="UniProtKB-KW"/>
</dbReference>
<keyword evidence="2" id="KW-0808">Transferase</keyword>